<keyword evidence="2" id="KW-0812">Transmembrane</keyword>
<evidence type="ECO:0000313" key="4">
    <source>
        <dbReference type="Proteomes" id="UP000635983"/>
    </source>
</evidence>
<keyword evidence="2" id="KW-1133">Transmembrane helix</keyword>
<gene>
    <name evidence="3" type="ORF">GCM10009304_34700</name>
</gene>
<dbReference type="EMBL" id="BMPO01000009">
    <property type="protein sequence ID" value="GGK05659.1"/>
    <property type="molecule type" value="Genomic_DNA"/>
</dbReference>
<proteinExistence type="predicted"/>
<comment type="caution">
    <text evidence="3">The sequence shown here is derived from an EMBL/GenBank/DDBJ whole genome shotgun (WGS) entry which is preliminary data.</text>
</comment>
<name>A0A917Q1H2_9PSED</name>
<reference evidence="3" key="2">
    <citation type="submission" date="2020-09" db="EMBL/GenBank/DDBJ databases">
        <authorList>
            <person name="Sun Q."/>
            <person name="Ohkuma M."/>
        </authorList>
    </citation>
    <scope>NUCLEOTIDE SEQUENCE</scope>
    <source>
        <strain evidence="3">JCM 30078</strain>
    </source>
</reference>
<keyword evidence="2" id="KW-0472">Membrane</keyword>
<sequence length="68" mass="7942">MHIRAKRRPNNGTQMNTLKLTYWVAVVGYVTVWCALRIWAKNSRPHFNKRTKQFPPYGVPGESSEKPK</sequence>
<protein>
    <submittedName>
        <fullName evidence="3">Uncharacterized protein</fullName>
    </submittedName>
</protein>
<reference evidence="3" key="1">
    <citation type="journal article" date="2014" name="Int. J. Syst. Evol. Microbiol.">
        <title>Complete genome sequence of Corynebacterium casei LMG S-19264T (=DSM 44701T), isolated from a smear-ripened cheese.</title>
        <authorList>
            <consortium name="US DOE Joint Genome Institute (JGI-PGF)"/>
            <person name="Walter F."/>
            <person name="Albersmeier A."/>
            <person name="Kalinowski J."/>
            <person name="Ruckert C."/>
        </authorList>
    </citation>
    <scope>NUCLEOTIDE SEQUENCE</scope>
    <source>
        <strain evidence="3">JCM 30078</strain>
    </source>
</reference>
<organism evidence="3 4">
    <name type="scientific">Pseudomonas matsuisoli</name>
    <dbReference type="NCBI Taxonomy" id="1515666"/>
    <lineage>
        <taxon>Bacteria</taxon>
        <taxon>Pseudomonadati</taxon>
        <taxon>Pseudomonadota</taxon>
        <taxon>Gammaproteobacteria</taxon>
        <taxon>Pseudomonadales</taxon>
        <taxon>Pseudomonadaceae</taxon>
        <taxon>Pseudomonas</taxon>
    </lineage>
</organism>
<feature type="region of interest" description="Disordered" evidence="1">
    <location>
        <begin position="47"/>
        <end position="68"/>
    </location>
</feature>
<feature type="transmembrane region" description="Helical" evidence="2">
    <location>
        <begin position="20"/>
        <end position="40"/>
    </location>
</feature>
<dbReference type="AlphaFoldDB" id="A0A917Q1H2"/>
<evidence type="ECO:0000313" key="3">
    <source>
        <dbReference type="EMBL" id="GGK05659.1"/>
    </source>
</evidence>
<accession>A0A917Q1H2</accession>
<evidence type="ECO:0000256" key="1">
    <source>
        <dbReference type="SAM" id="MobiDB-lite"/>
    </source>
</evidence>
<dbReference type="Proteomes" id="UP000635983">
    <property type="component" value="Unassembled WGS sequence"/>
</dbReference>
<evidence type="ECO:0000256" key="2">
    <source>
        <dbReference type="SAM" id="Phobius"/>
    </source>
</evidence>
<keyword evidence="4" id="KW-1185">Reference proteome</keyword>